<evidence type="ECO:0000256" key="10">
    <source>
        <dbReference type="ARBA" id="ARBA00022842"/>
    </source>
</evidence>
<feature type="binding site" evidence="15">
    <location>
        <position position="9"/>
    </location>
    <ligand>
        <name>Mg(2+)</name>
        <dbReference type="ChEBI" id="CHEBI:18420"/>
    </ligand>
</feature>
<evidence type="ECO:0000256" key="7">
    <source>
        <dbReference type="ARBA" id="ARBA00022705"/>
    </source>
</evidence>
<evidence type="ECO:0000256" key="6">
    <source>
        <dbReference type="ARBA" id="ARBA00022695"/>
    </source>
</evidence>
<dbReference type="InterPro" id="IPR053848">
    <property type="entry name" value="IMS_HHH_1"/>
</dbReference>
<comment type="subunit">
    <text evidence="15">Monomer.</text>
</comment>
<evidence type="ECO:0000256" key="11">
    <source>
        <dbReference type="ARBA" id="ARBA00022932"/>
    </source>
</evidence>
<proteinExistence type="inferred from homology"/>
<dbReference type="InterPro" id="IPR050116">
    <property type="entry name" value="DNA_polymerase-Y"/>
</dbReference>
<evidence type="ECO:0000259" key="16">
    <source>
        <dbReference type="PROSITE" id="PS50173"/>
    </source>
</evidence>
<dbReference type="InterPro" id="IPR043128">
    <property type="entry name" value="Rev_trsase/Diguanyl_cyclase"/>
</dbReference>
<dbReference type="PANTHER" id="PTHR11076:SF33">
    <property type="entry name" value="DNA POLYMERASE KAPPA"/>
    <property type="match status" value="1"/>
</dbReference>
<evidence type="ECO:0000256" key="15">
    <source>
        <dbReference type="HAMAP-Rule" id="MF_01113"/>
    </source>
</evidence>
<dbReference type="InterPro" id="IPR022880">
    <property type="entry name" value="DNApol_IV"/>
</dbReference>
<dbReference type="Gene3D" id="3.30.70.270">
    <property type="match status" value="1"/>
</dbReference>
<comment type="similarity">
    <text evidence="2 15">Belongs to the DNA polymerase type-Y family.</text>
</comment>
<dbReference type="InterPro" id="IPR017961">
    <property type="entry name" value="DNA_pol_Y-fam_little_finger"/>
</dbReference>
<dbReference type="PANTHER" id="PTHR11076">
    <property type="entry name" value="DNA REPAIR POLYMERASE UMUC / TRANSFERASE FAMILY MEMBER"/>
    <property type="match status" value="1"/>
</dbReference>
<evidence type="ECO:0000256" key="4">
    <source>
        <dbReference type="ARBA" id="ARBA00022490"/>
    </source>
</evidence>
<keyword evidence="6 15" id="KW-0548">Nucleotidyltransferase</keyword>
<feature type="site" description="Substrate discrimination" evidence="15">
    <location>
        <position position="14"/>
    </location>
</feature>
<keyword evidence="4 15" id="KW-0963">Cytoplasm</keyword>
<keyword evidence="3 15" id="KW-0515">Mutator protein</keyword>
<dbReference type="AlphaFoldDB" id="A0A2M6WI41"/>
<evidence type="ECO:0000256" key="3">
    <source>
        <dbReference type="ARBA" id="ARBA00022457"/>
    </source>
</evidence>
<evidence type="ECO:0000256" key="5">
    <source>
        <dbReference type="ARBA" id="ARBA00022679"/>
    </source>
</evidence>
<dbReference type="Pfam" id="PF00817">
    <property type="entry name" value="IMS"/>
    <property type="match status" value="1"/>
</dbReference>
<evidence type="ECO:0000313" key="18">
    <source>
        <dbReference type="Proteomes" id="UP000228635"/>
    </source>
</evidence>
<dbReference type="GO" id="GO:0042276">
    <property type="term" value="P:error-prone translesion synthesis"/>
    <property type="evidence" value="ECO:0007669"/>
    <property type="project" value="TreeGrafter"/>
</dbReference>
<gene>
    <name evidence="15" type="primary">dinB</name>
    <name evidence="17" type="ORF">COU08_02720</name>
</gene>
<keyword evidence="13 15" id="KW-0234">DNA repair</keyword>
<dbReference type="EC" id="2.7.7.7" evidence="15"/>
<keyword evidence="10 15" id="KW-0460">Magnesium</keyword>
<dbReference type="InterPro" id="IPR001126">
    <property type="entry name" value="UmuC"/>
</dbReference>
<protein>
    <recommendedName>
        <fullName evidence="15">DNA polymerase IV</fullName>
        <shortName evidence="15">Pol IV</shortName>
        <ecNumber evidence="15">2.7.7.7</ecNumber>
    </recommendedName>
</protein>
<dbReference type="InterPro" id="IPR036775">
    <property type="entry name" value="DNA_pol_Y-fam_lit_finger_sf"/>
</dbReference>
<keyword evidence="11 15" id="KW-0239">DNA-directed DNA polymerase</keyword>
<dbReference type="SUPFAM" id="SSF100879">
    <property type="entry name" value="Lesion bypass DNA polymerase (Y-family), little finger domain"/>
    <property type="match status" value="1"/>
</dbReference>
<keyword evidence="5 15" id="KW-0808">Transferase</keyword>
<dbReference type="GO" id="GO:0005829">
    <property type="term" value="C:cytosol"/>
    <property type="evidence" value="ECO:0007669"/>
    <property type="project" value="TreeGrafter"/>
</dbReference>
<dbReference type="Gene3D" id="3.30.1490.100">
    <property type="entry name" value="DNA polymerase, Y-family, little finger domain"/>
    <property type="match status" value="1"/>
</dbReference>
<organism evidence="17 18">
    <name type="scientific">Candidatus Harrisonbacteria bacterium CG10_big_fil_rev_8_21_14_0_10_42_17</name>
    <dbReference type="NCBI Taxonomy" id="1974584"/>
    <lineage>
        <taxon>Bacteria</taxon>
        <taxon>Candidatus Harrisoniibacteriota</taxon>
    </lineage>
</organism>
<dbReference type="Pfam" id="PF11799">
    <property type="entry name" value="IMS_C"/>
    <property type="match status" value="1"/>
</dbReference>
<dbReference type="PROSITE" id="PS50173">
    <property type="entry name" value="UMUC"/>
    <property type="match status" value="1"/>
</dbReference>
<evidence type="ECO:0000256" key="9">
    <source>
        <dbReference type="ARBA" id="ARBA00022763"/>
    </source>
</evidence>
<reference evidence="18" key="1">
    <citation type="submission" date="2017-09" db="EMBL/GenBank/DDBJ databases">
        <title>Depth-based differentiation of microbial function through sediment-hosted aquifers and enrichment of novel symbionts in the deep terrestrial subsurface.</title>
        <authorList>
            <person name="Probst A.J."/>
            <person name="Ladd B."/>
            <person name="Jarett J.K."/>
            <person name="Geller-Mcgrath D.E."/>
            <person name="Sieber C.M.K."/>
            <person name="Emerson J.B."/>
            <person name="Anantharaman K."/>
            <person name="Thomas B.C."/>
            <person name="Malmstrom R."/>
            <person name="Stieglmeier M."/>
            <person name="Klingl A."/>
            <person name="Woyke T."/>
            <person name="Ryan C.M."/>
            <person name="Banfield J.F."/>
        </authorList>
    </citation>
    <scope>NUCLEOTIDE SEQUENCE [LARGE SCALE GENOMIC DNA]</scope>
</reference>
<dbReference type="EMBL" id="PFBA01000024">
    <property type="protein sequence ID" value="PIT92394.1"/>
    <property type="molecule type" value="Genomic_DNA"/>
</dbReference>
<feature type="active site" evidence="15">
    <location>
        <position position="115"/>
    </location>
</feature>
<dbReference type="GO" id="GO:0003887">
    <property type="term" value="F:DNA-directed DNA polymerase activity"/>
    <property type="evidence" value="ECO:0007669"/>
    <property type="project" value="UniProtKB-UniRule"/>
</dbReference>
<evidence type="ECO:0000256" key="12">
    <source>
        <dbReference type="ARBA" id="ARBA00023125"/>
    </source>
</evidence>
<comment type="subcellular location">
    <subcellularLocation>
        <location evidence="1 15">Cytoplasm</location>
    </subcellularLocation>
</comment>
<dbReference type="InterPro" id="IPR043502">
    <property type="entry name" value="DNA/RNA_pol_sf"/>
</dbReference>
<evidence type="ECO:0000256" key="14">
    <source>
        <dbReference type="ARBA" id="ARBA00049244"/>
    </source>
</evidence>
<accession>A0A2M6WI41</accession>
<keyword evidence="12 15" id="KW-0238">DNA-binding</keyword>
<dbReference type="CDD" id="cd03586">
    <property type="entry name" value="PolY_Pol_IV_kappa"/>
    <property type="match status" value="1"/>
</dbReference>
<comment type="function">
    <text evidence="15">Poorly processive, error-prone DNA polymerase involved in untargeted mutagenesis. Copies undamaged DNA at stalled replication forks, which arise in vivo from mismatched or misaligned primer ends. These misaligned primers can be extended by PolIV. Exhibits no 3'-5' exonuclease (proofreading) activity. May be involved in translesional synthesis, in conjunction with the beta clamp from PolIII.</text>
</comment>
<evidence type="ECO:0000256" key="2">
    <source>
        <dbReference type="ARBA" id="ARBA00010945"/>
    </source>
</evidence>
<keyword evidence="9 15" id="KW-0227">DNA damage</keyword>
<dbReference type="NCBIfam" id="NF002677">
    <property type="entry name" value="PRK02406.1"/>
    <property type="match status" value="1"/>
</dbReference>
<dbReference type="GO" id="GO:0003684">
    <property type="term" value="F:damaged DNA binding"/>
    <property type="evidence" value="ECO:0007669"/>
    <property type="project" value="InterPro"/>
</dbReference>
<name>A0A2M6WI41_9BACT</name>
<dbReference type="SUPFAM" id="SSF56672">
    <property type="entry name" value="DNA/RNA polymerases"/>
    <property type="match status" value="1"/>
</dbReference>
<dbReference type="GO" id="GO:0006261">
    <property type="term" value="P:DNA-templated DNA replication"/>
    <property type="evidence" value="ECO:0007669"/>
    <property type="project" value="UniProtKB-UniRule"/>
</dbReference>
<dbReference type="Gene3D" id="3.40.1170.60">
    <property type="match status" value="1"/>
</dbReference>
<dbReference type="GO" id="GO:0006281">
    <property type="term" value="P:DNA repair"/>
    <property type="evidence" value="ECO:0007669"/>
    <property type="project" value="UniProtKB-UniRule"/>
</dbReference>
<sequence length="363" mass="40676">MQRIILHIDMDAFFASVEEREKPWLKDKPIVVGSDPKGGKGRGVVATANYAARKFGIHSAQPISKAWQLAEAARLRGAPRTAFVSGSGIYSTISKEILAYLKTITPLVQSGGIDEWYLEITNNKELITDNKWKFAEKTAWEIKKTIFTTQRLTASVGVGSNKLIAKIASDHQKPDGLTIVRPKNVQSFLDPKPVRAIPGIGPKMELSLHGVNIQTVRELRALSEEELHTRFGKWGLSLYRKARGISDSPVQTERDPAKSISEQQTFKEDTLNPVFLIQALRDTARRVHERATKSSLSFRAVGIMVRFQGFITKTRSHTLSSPANDLRTIEHEALQLFLPFLDARSNPDRRKIRLVGVKVEKMT</sequence>
<dbReference type="Proteomes" id="UP000228635">
    <property type="component" value="Unassembled WGS sequence"/>
</dbReference>
<dbReference type="Pfam" id="PF21999">
    <property type="entry name" value="IMS_HHH_1"/>
    <property type="match status" value="1"/>
</dbReference>
<comment type="caution">
    <text evidence="17">The sequence shown here is derived from an EMBL/GenBank/DDBJ whole genome shotgun (WGS) entry which is preliminary data.</text>
</comment>
<evidence type="ECO:0000313" key="17">
    <source>
        <dbReference type="EMBL" id="PIT92394.1"/>
    </source>
</evidence>
<keyword evidence="8 15" id="KW-0479">Metal-binding</keyword>
<evidence type="ECO:0000256" key="8">
    <source>
        <dbReference type="ARBA" id="ARBA00022723"/>
    </source>
</evidence>
<comment type="catalytic activity">
    <reaction evidence="14 15">
        <text>DNA(n) + a 2'-deoxyribonucleoside 5'-triphosphate = DNA(n+1) + diphosphate</text>
        <dbReference type="Rhea" id="RHEA:22508"/>
        <dbReference type="Rhea" id="RHEA-COMP:17339"/>
        <dbReference type="Rhea" id="RHEA-COMP:17340"/>
        <dbReference type="ChEBI" id="CHEBI:33019"/>
        <dbReference type="ChEBI" id="CHEBI:61560"/>
        <dbReference type="ChEBI" id="CHEBI:173112"/>
        <dbReference type="EC" id="2.7.7.7"/>
    </reaction>
</comment>
<dbReference type="GO" id="GO:0009432">
    <property type="term" value="P:SOS response"/>
    <property type="evidence" value="ECO:0007669"/>
    <property type="project" value="TreeGrafter"/>
</dbReference>
<feature type="domain" description="UmuC" evidence="16">
    <location>
        <begin position="5"/>
        <end position="201"/>
    </location>
</feature>
<keyword evidence="7 15" id="KW-0235">DNA replication</keyword>
<evidence type="ECO:0000256" key="13">
    <source>
        <dbReference type="ARBA" id="ARBA00023204"/>
    </source>
</evidence>
<dbReference type="Gene3D" id="1.10.150.20">
    <property type="entry name" value="5' to 3' exonuclease, C-terminal subdomain"/>
    <property type="match status" value="1"/>
</dbReference>
<feature type="binding site" evidence="15">
    <location>
        <position position="114"/>
    </location>
    <ligand>
        <name>Mg(2+)</name>
        <dbReference type="ChEBI" id="CHEBI:18420"/>
    </ligand>
</feature>
<comment type="cofactor">
    <cofactor evidence="15">
        <name>Mg(2+)</name>
        <dbReference type="ChEBI" id="CHEBI:18420"/>
    </cofactor>
    <text evidence="15">Binds 2 magnesium ions per subunit.</text>
</comment>
<dbReference type="GO" id="GO:0000287">
    <property type="term" value="F:magnesium ion binding"/>
    <property type="evidence" value="ECO:0007669"/>
    <property type="project" value="UniProtKB-UniRule"/>
</dbReference>
<dbReference type="HAMAP" id="MF_01113">
    <property type="entry name" value="DNApol_IV"/>
    <property type="match status" value="1"/>
</dbReference>
<evidence type="ECO:0000256" key="1">
    <source>
        <dbReference type="ARBA" id="ARBA00004496"/>
    </source>
</evidence>